<dbReference type="Gene3D" id="3.40.190.10">
    <property type="entry name" value="Periplasmic binding protein-like II"/>
    <property type="match status" value="1"/>
</dbReference>
<dbReference type="Proteomes" id="UP001162156">
    <property type="component" value="Unassembled WGS sequence"/>
</dbReference>
<accession>A0AAV8XA40</accession>
<protein>
    <submittedName>
        <fullName evidence="1">Uncharacterized protein</fullName>
    </submittedName>
</protein>
<sequence length="144" mass="16517">MFLEENTFGAIEKYSIKDVLRNQLLIVHSLENLNGFKLNVTMFIREPTAFRRNLQRVKPEDMERSGGYYGLDGSFLSSLANKMNFKVSVFQPIDGENFGYVTKKGRITGSLADIVYGRAEFAGNSRFLMDYGTDHIEVYENYTQ</sequence>
<keyword evidence="2" id="KW-1185">Reference proteome</keyword>
<evidence type="ECO:0000313" key="1">
    <source>
        <dbReference type="EMBL" id="KAJ8935435.1"/>
    </source>
</evidence>
<dbReference type="EMBL" id="JANEYF010003577">
    <property type="protein sequence ID" value="KAJ8935435.1"/>
    <property type="molecule type" value="Genomic_DNA"/>
</dbReference>
<reference evidence="1" key="1">
    <citation type="journal article" date="2023" name="Insect Mol. Biol.">
        <title>Genome sequencing provides insights into the evolution of gene families encoding plant cell wall-degrading enzymes in longhorned beetles.</title>
        <authorList>
            <person name="Shin N.R."/>
            <person name="Okamura Y."/>
            <person name="Kirsch R."/>
            <person name="Pauchet Y."/>
        </authorList>
    </citation>
    <scope>NUCLEOTIDE SEQUENCE</scope>
    <source>
        <strain evidence="1">RBIC_L_NR</strain>
    </source>
</reference>
<organism evidence="1 2">
    <name type="scientific">Rhamnusium bicolor</name>
    <dbReference type="NCBI Taxonomy" id="1586634"/>
    <lineage>
        <taxon>Eukaryota</taxon>
        <taxon>Metazoa</taxon>
        <taxon>Ecdysozoa</taxon>
        <taxon>Arthropoda</taxon>
        <taxon>Hexapoda</taxon>
        <taxon>Insecta</taxon>
        <taxon>Pterygota</taxon>
        <taxon>Neoptera</taxon>
        <taxon>Endopterygota</taxon>
        <taxon>Coleoptera</taxon>
        <taxon>Polyphaga</taxon>
        <taxon>Cucujiformia</taxon>
        <taxon>Chrysomeloidea</taxon>
        <taxon>Cerambycidae</taxon>
        <taxon>Lepturinae</taxon>
        <taxon>Rhagiini</taxon>
        <taxon>Rhamnusium</taxon>
    </lineage>
</organism>
<name>A0AAV8XA40_9CUCU</name>
<dbReference type="AlphaFoldDB" id="A0AAV8XA40"/>
<gene>
    <name evidence="1" type="ORF">NQ314_012855</name>
</gene>
<proteinExistence type="predicted"/>
<evidence type="ECO:0000313" key="2">
    <source>
        <dbReference type="Proteomes" id="UP001162156"/>
    </source>
</evidence>
<comment type="caution">
    <text evidence="1">The sequence shown here is derived from an EMBL/GenBank/DDBJ whole genome shotgun (WGS) entry which is preliminary data.</text>
</comment>